<proteinExistence type="predicted"/>
<dbReference type="KEGG" id="tpav:HRQ91_05250"/>
<evidence type="ECO:0000313" key="1">
    <source>
        <dbReference type="EMBL" id="QTQ13907.1"/>
    </source>
</evidence>
<dbReference type="Proteomes" id="UP000671908">
    <property type="component" value="Chromosome"/>
</dbReference>
<organism evidence="1 2">
    <name type="scientific">Treponema parvum</name>
    <dbReference type="NCBI Taxonomy" id="138851"/>
    <lineage>
        <taxon>Bacteria</taxon>
        <taxon>Pseudomonadati</taxon>
        <taxon>Spirochaetota</taxon>
        <taxon>Spirochaetia</taxon>
        <taxon>Spirochaetales</taxon>
        <taxon>Treponemataceae</taxon>
        <taxon>Treponema</taxon>
    </lineage>
</organism>
<reference evidence="1 2" key="1">
    <citation type="journal article" date="2021" name="Microbiol. Resour. Announc.">
        <title>Complete Genome Sequences of Three Human Oral Treponema parvum Isolates.</title>
        <authorList>
            <person name="Zeng H."/>
            <person name="Watt R.M."/>
        </authorList>
    </citation>
    <scope>NUCLEOTIDE SEQUENCE [LARGE SCALE GENOMIC DNA]</scope>
    <source>
        <strain evidence="1 2">ATCC 700770</strain>
    </source>
</reference>
<dbReference type="AlphaFoldDB" id="A0A975F3W5"/>
<sequence>MKKPALVTIFVLAAFLLFTSCSNLFQALGIENNSGNGSLRIVLPEFSSQAERSAAGIGASRLAVNISDIKTYTVTLSKDGVVIAEETASAGSSLTFSDIEEGTYTIRGSAYDGITRLAYGSITARVSAGKTTNAAFPMYTTPPIVLWDYKNPDNNMSVYIADTAVRTLYGSPRTVPKSLDIMEFDAARNLYTAREFLSAASGYNPVELGNKIKLGSPPPINLTLDYIYCSEDNILFTVNSGSLYFCDPSSEDSSGKSEAIGILDGGGIIASGEFMAVSKAGTDNSRFLYTIKYPVSHSFVPSSPGVPSLAIKKYKIHQNYGPDGKIISMMNEPGSPNPDYIAVSGDVDGSGYIDVNDDAYGLNVINKKPDDPSINFTLLKESKVKDVRIHENEMYILFSYFPEGSSSLTVTPSQSAPYPSYNYLSCGALLKVKLGANGTPSRDEDFGEKGALGWTDDLIRPSPFALEDAGYSPPRYINLYGQWPSDENKGFFGPQKILALKSKKIWIADDGAAYDENKKSDHNHNNGTMSQKDRVVVVDLERESFESVYSFDRIGFSNTIETGSSF</sequence>
<keyword evidence="2" id="KW-1185">Reference proteome</keyword>
<protein>
    <recommendedName>
        <fullName evidence="3">Lipoprotein</fullName>
    </recommendedName>
</protein>
<gene>
    <name evidence="1" type="ORF">HRQ91_05250</name>
</gene>
<dbReference type="EMBL" id="CP054142">
    <property type="protein sequence ID" value="QTQ13907.1"/>
    <property type="molecule type" value="Genomic_DNA"/>
</dbReference>
<evidence type="ECO:0008006" key="3">
    <source>
        <dbReference type="Google" id="ProtNLM"/>
    </source>
</evidence>
<evidence type="ECO:0000313" key="2">
    <source>
        <dbReference type="Proteomes" id="UP000671908"/>
    </source>
</evidence>
<accession>A0A975F3W5</accession>
<dbReference type="RefSeq" id="WP_210120580.1">
    <property type="nucleotide sequence ID" value="NZ_CP054142.1"/>
</dbReference>
<name>A0A975F3W5_9SPIR</name>
<dbReference type="PROSITE" id="PS51257">
    <property type="entry name" value="PROKAR_LIPOPROTEIN"/>
    <property type="match status" value="1"/>
</dbReference>